<dbReference type="InParanoid" id="A0A803XLD0"/>
<sequence>MGWDGMGWDHPLPCASCVPGDEQCHPLGVPSLSSDPRLCARCQPCPTPRCPIGSSTTRAPLTDSPEFQPPGFDTASFVGGIVLVLSVQAVLFFILKFIKSKDSSYQTL</sequence>
<reference evidence="9 10" key="1">
    <citation type="journal article" date="2010" name="PLoS Biol.">
        <title>Multi-platform next-generation sequencing of the domestic turkey (Meleagris gallopavo): genome assembly and analysis.</title>
        <authorList>
            <person name="Dalloul R.A."/>
            <person name="Long J.A."/>
            <person name="Zimin A.V."/>
            <person name="Aslam L."/>
            <person name="Beal K."/>
            <person name="Blomberg L.A."/>
            <person name="Bouffard P."/>
            <person name="Burt D.W."/>
            <person name="Crasta O."/>
            <person name="Crooijmans R.P."/>
            <person name="Cooper K."/>
            <person name="Coulombe R.A."/>
            <person name="De S."/>
            <person name="Delany M.E."/>
            <person name="Dodgson J.B."/>
            <person name="Dong J.J."/>
            <person name="Evans C."/>
            <person name="Frederickson K.M."/>
            <person name="Flicek P."/>
            <person name="Florea L."/>
            <person name="Folkerts O."/>
            <person name="Groenen M.A."/>
            <person name="Harkins T.T."/>
            <person name="Herrero J."/>
            <person name="Hoffmann S."/>
            <person name="Megens H.J."/>
            <person name="Jiang A."/>
            <person name="de Jong P."/>
            <person name="Kaiser P."/>
            <person name="Kim H."/>
            <person name="Kim K.W."/>
            <person name="Kim S."/>
            <person name="Langenberger D."/>
            <person name="Lee M.K."/>
            <person name="Lee T."/>
            <person name="Mane S."/>
            <person name="Marcais G."/>
            <person name="Marz M."/>
            <person name="McElroy A.P."/>
            <person name="Modise T."/>
            <person name="Nefedov M."/>
            <person name="Notredame C."/>
            <person name="Paton I.R."/>
            <person name="Payne W.S."/>
            <person name="Pertea G."/>
            <person name="Prickett D."/>
            <person name="Puiu D."/>
            <person name="Qioa D."/>
            <person name="Raineri E."/>
            <person name="Ruffier M."/>
            <person name="Salzberg S.L."/>
            <person name="Schatz M.C."/>
            <person name="Scheuring C."/>
            <person name="Schmidt C.J."/>
            <person name="Schroeder S."/>
            <person name="Searle S.M."/>
            <person name="Smith E.J."/>
            <person name="Smith J."/>
            <person name="Sonstegard T.S."/>
            <person name="Stadler P.F."/>
            <person name="Tafer H."/>
            <person name="Tu Z.J."/>
            <person name="Van Tassell C.P."/>
            <person name="Vilella A.J."/>
            <person name="Williams K.P."/>
            <person name="Yorke J.A."/>
            <person name="Zhang L."/>
            <person name="Zhang H.B."/>
            <person name="Zhang X."/>
            <person name="Zhang Y."/>
            <person name="Reed K.M."/>
        </authorList>
    </citation>
    <scope>NUCLEOTIDE SEQUENCE [LARGE SCALE GENOMIC DNA]</scope>
</reference>
<accession>A0A803XLD0</accession>
<evidence type="ECO:0000256" key="4">
    <source>
        <dbReference type="ARBA" id="ARBA00022729"/>
    </source>
</evidence>
<dbReference type="GeneTree" id="ENSGT00960000189365"/>
<dbReference type="PANTHER" id="PTHR11337">
    <property type="entry name" value="MUCIN/PORIMIN"/>
    <property type="match status" value="1"/>
</dbReference>
<evidence type="ECO:0000256" key="1">
    <source>
        <dbReference type="ARBA" id="ARBA00004479"/>
    </source>
</evidence>
<keyword evidence="7" id="KW-0325">Glycoprotein</keyword>
<evidence type="ECO:0000256" key="7">
    <source>
        <dbReference type="ARBA" id="ARBA00023180"/>
    </source>
</evidence>
<dbReference type="GO" id="GO:0016020">
    <property type="term" value="C:membrane"/>
    <property type="evidence" value="ECO:0007669"/>
    <property type="project" value="UniProtKB-SubCell"/>
</dbReference>
<name>A0A803XLD0_MELGA</name>
<evidence type="ECO:0000256" key="2">
    <source>
        <dbReference type="ARBA" id="ARBA00005341"/>
    </source>
</evidence>
<evidence type="ECO:0000256" key="6">
    <source>
        <dbReference type="ARBA" id="ARBA00023136"/>
    </source>
</evidence>
<evidence type="ECO:0008006" key="11">
    <source>
        <dbReference type="Google" id="ProtNLM"/>
    </source>
</evidence>
<dbReference type="AlphaFoldDB" id="A0A803XLD0"/>
<evidence type="ECO:0000256" key="8">
    <source>
        <dbReference type="SAM" id="Phobius"/>
    </source>
</evidence>
<proteinExistence type="inferred from homology"/>
<dbReference type="Proteomes" id="UP000001645">
    <property type="component" value="Chromosome 25"/>
</dbReference>
<feature type="transmembrane region" description="Helical" evidence="8">
    <location>
        <begin position="77"/>
        <end position="98"/>
    </location>
</feature>
<reference evidence="9" key="3">
    <citation type="submission" date="2025-09" db="UniProtKB">
        <authorList>
            <consortium name="Ensembl"/>
        </authorList>
    </citation>
    <scope>IDENTIFICATION</scope>
</reference>
<evidence type="ECO:0000313" key="9">
    <source>
        <dbReference type="Ensembl" id="ENSMGAP00000020326.1"/>
    </source>
</evidence>
<keyword evidence="3 8" id="KW-0812">Transmembrane</keyword>
<reference evidence="9" key="2">
    <citation type="submission" date="2025-08" db="UniProtKB">
        <authorList>
            <consortium name="Ensembl"/>
        </authorList>
    </citation>
    <scope>IDENTIFICATION</scope>
</reference>
<comment type="subcellular location">
    <subcellularLocation>
        <location evidence="1">Membrane</location>
        <topology evidence="1">Single-pass type I membrane protein</topology>
    </subcellularLocation>
</comment>
<evidence type="ECO:0000256" key="5">
    <source>
        <dbReference type="ARBA" id="ARBA00022989"/>
    </source>
</evidence>
<protein>
    <recommendedName>
        <fullName evidence="11">CD164 molecule like 2</fullName>
    </recommendedName>
</protein>
<dbReference type="Ensembl" id="ENSMGAT00000023882.1">
    <property type="protein sequence ID" value="ENSMGAP00000020326.1"/>
    <property type="gene ID" value="ENSMGAG00000022066.1"/>
</dbReference>
<dbReference type="Pfam" id="PF05283">
    <property type="entry name" value="MGC-24"/>
    <property type="match status" value="1"/>
</dbReference>
<dbReference type="GO" id="GO:0031410">
    <property type="term" value="C:cytoplasmic vesicle"/>
    <property type="evidence" value="ECO:0007669"/>
    <property type="project" value="TreeGrafter"/>
</dbReference>
<organism evidence="9 10">
    <name type="scientific">Meleagris gallopavo</name>
    <name type="common">Wild turkey</name>
    <dbReference type="NCBI Taxonomy" id="9103"/>
    <lineage>
        <taxon>Eukaryota</taxon>
        <taxon>Metazoa</taxon>
        <taxon>Chordata</taxon>
        <taxon>Craniata</taxon>
        <taxon>Vertebrata</taxon>
        <taxon>Euteleostomi</taxon>
        <taxon>Archelosauria</taxon>
        <taxon>Archosauria</taxon>
        <taxon>Dinosauria</taxon>
        <taxon>Saurischia</taxon>
        <taxon>Theropoda</taxon>
        <taxon>Coelurosauria</taxon>
        <taxon>Aves</taxon>
        <taxon>Neognathae</taxon>
        <taxon>Galloanserae</taxon>
        <taxon>Galliformes</taxon>
        <taxon>Phasianidae</taxon>
        <taxon>Meleagridinae</taxon>
        <taxon>Meleagris</taxon>
    </lineage>
</organism>
<keyword evidence="5 8" id="KW-1133">Transmembrane helix</keyword>
<dbReference type="InterPro" id="IPR007947">
    <property type="entry name" value="CD164_MGC24"/>
</dbReference>
<evidence type="ECO:0000313" key="10">
    <source>
        <dbReference type="Proteomes" id="UP000001645"/>
    </source>
</evidence>
<comment type="similarity">
    <text evidence="2">Belongs to the CD164 family.</text>
</comment>
<dbReference type="PANTHER" id="PTHR11337:SF11">
    <property type="entry name" value="CD164 SIALOMUCIN-LIKE 2 PROTEIN"/>
    <property type="match status" value="1"/>
</dbReference>
<evidence type="ECO:0000256" key="3">
    <source>
        <dbReference type="ARBA" id="ARBA00022692"/>
    </source>
</evidence>
<keyword evidence="6 8" id="KW-0472">Membrane</keyword>
<keyword evidence="4" id="KW-0732">Signal</keyword>
<keyword evidence="10" id="KW-1185">Reference proteome</keyword>